<dbReference type="OrthoDB" id="9803562at2"/>
<dbReference type="Pfam" id="PF02798">
    <property type="entry name" value="GST_N"/>
    <property type="match status" value="1"/>
</dbReference>
<comment type="similarity">
    <text evidence="1">Belongs to the GST superfamily.</text>
</comment>
<dbReference type="PROSITE" id="PS50404">
    <property type="entry name" value="GST_NTER"/>
    <property type="match status" value="1"/>
</dbReference>
<proteinExistence type="inferred from homology"/>
<feature type="domain" description="GST N-terminal" evidence="2">
    <location>
        <begin position="5"/>
        <end position="88"/>
    </location>
</feature>
<evidence type="ECO:0000256" key="1">
    <source>
        <dbReference type="RuleBase" id="RU003494"/>
    </source>
</evidence>
<organism evidence="4 5">
    <name type="scientific">Pseudomonas abietaniphila</name>
    <dbReference type="NCBI Taxonomy" id="89065"/>
    <lineage>
        <taxon>Bacteria</taxon>
        <taxon>Pseudomonadati</taxon>
        <taxon>Pseudomonadota</taxon>
        <taxon>Gammaproteobacteria</taxon>
        <taxon>Pseudomonadales</taxon>
        <taxon>Pseudomonadaceae</taxon>
        <taxon>Pseudomonas</taxon>
    </lineage>
</organism>
<dbReference type="SFLD" id="SFLDG00358">
    <property type="entry name" value="Main_(cytGST)"/>
    <property type="match status" value="1"/>
</dbReference>
<gene>
    <name evidence="4" type="ORF">SAMN05216605_102408</name>
</gene>
<dbReference type="STRING" id="89065.SAMN05216605_102408"/>
<accession>A0A1G7V7M4</accession>
<reference evidence="5" key="1">
    <citation type="submission" date="2016-10" db="EMBL/GenBank/DDBJ databases">
        <authorList>
            <person name="Varghese N."/>
            <person name="Submissions S."/>
        </authorList>
    </citation>
    <scope>NUCLEOTIDE SEQUENCE [LARGE SCALE GENOMIC DNA]</scope>
    <source>
        <strain evidence="5">ATCC 700689</strain>
    </source>
</reference>
<dbReference type="InterPro" id="IPR036282">
    <property type="entry name" value="Glutathione-S-Trfase_C_sf"/>
</dbReference>
<dbReference type="Gene3D" id="1.20.1050.10">
    <property type="match status" value="1"/>
</dbReference>
<dbReference type="Pfam" id="PF00043">
    <property type="entry name" value="GST_C"/>
    <property type="match status" value="1"/>
</dbReference>
<dbReference type="SUPFAM" id="SSF52833">
    <property type="entry name" value="Thioredoxin-like"/>
    <property type="match status" value="1"/>
</dbReference>
<dbReference type="SFLD" id="SFLDS00019">
    <property type="entry name" value="Glutathione_Transferase_(cytos"/>
    <property type="match status" value="1"/>
</dbReference>
<dbReference type="Proteomes" id="UP000182894">
    <property type="component" value="Unassembled WGS sequence"/>
</dbReference>
<evidence type="ECO:0000259" key="3">
    <source>
        <dbReference type="PROSITE" id="PS50405"/>
    </source>
</evidence>
<dbReference type="EMBL" id="FNCO01000002">
    <property type="protein sequence ID" value="SDG55588.1"/>
    <property type="molecule type" value="Genomic_DNA"/>
</dbReference>
<dbReference type="RefSeq" id="WP_074750810.1">
    <property type="nucleotide sequence ID" value="NZ_FNCO01000002.1"/>
</dbReference>
<dbReference type="SFLD" id="SFLDG01151">
    <property type="entry name" value="Main.2:_Nu-like"/>
    <property type="match status" value="1"/>
</dbReference>
<dbReference type="CDD" id="cd03048">
    <property type="entry name" value="GST_N_Ure2p_like"/>
    <property type="match status" value="1"/>
</dbReference>
<dbReference type="InterPro" id="IPR010987">
    <property type="entry name" value="Glutathione-S-Trfase_C-like"/>
</dbReference>
<evidence type="ECO:0000313" key="5">
    <source>
        <dbReference type="Proteomes" id="UP000182894"/>
    </source>
</evidence>
<protein>
    <submittedName>
        <fullName evidence="4">GST-like protein</fullName>
    </submittedName>
</protein>
<dbReference type="AlphaFoldDB" id="A0A1G7V7M4"/>
<sequence>MTTPSSAVDFFYWPTPNGQKVAIFLEESGMPYTAHPINISLGEQFAAEFTRISPNQRIPALVDAEVGVSIFESGAILLYLAQRSGQFLPADIRGSTEVLQWLFWQAASLGPILGQAVYFLNYAPEHLPAPVARFHKETVRLYTVLEHQLAERDFVAGAYSIADMAIYPWVLQYEKQGMTLDDFPNVAAWLTTIGERAAVVRAYEKGERIRPSGQTDADRNKLYKLE</sequence>
<feature type="domain" description="GST C-terminal" evidence="3">
    <location>
        <begin position="91"/>
        <end position="212"/>
    </location>
</feature>
<evidence type="ECO:0000259" key="2">
    <source>
        <dbReference type="PROSITE" id="PS50404"/>
    </source>
</evidence>
<dbReference type="InterPro" id="IPR040079">
    <property type="entry name" value="Glutathione_S-Trfase"/>
</dbReference>
<dbReference type="SUPFAM" id="SSF47616">
    <property type="entry name" value="GST C-terminal domain-like"/>
    <property type="match status" value="1"/>
</dbReference>
<dbReference type="Gene3D" id="3.40.30.10">
    <property type="entry name" value="Glutaredoxin"/>
    <property type="match status" value="1"/>
</dbReference>
<dbReference type="InterPro" id="IPR004045">
    <property type="entry name" value="Glutathione_S-Trfase_N"/>
</dbReference>
<name>A0A1G7V7M4_9PSED</name>
<dbReference type="PANTHER" id="PTHR44051">
    <property type="entry name" value="GLUTATHIONE S-TRANSFERASE-RELATED"/>
    <property type="match status" value="1"/>
</dbReference>
<dbReference type="InterPro" id="IPR036249">
    <property type="entry name" value="Thioredoxin-like_sf"/>
</dbReference>
<dbReference type="PANTHER" id="PTHR44051:SF19">
    <property type="entry name" value="DISULFIDE-BOND OXIDOREDUCTASE YFCG"/>
    <property type="match status" value="1"/>
</dbReference>
<evidence type="ECO:0000313" key="4">
    <source>
        <dbReference type="EMBL" id="SDG55588.1"/>
    </source>
</evidence>
<dbReference type="InterPro" id="IPR004046">
    <property type="entry name" value="GST_C"/>
</dbReference>
<dbReference type="PROSITE" id="PS50405">
    <property type="entry name" value="GST_CTER"/>
    <property type="match status" value="1"/>
</dbReference>
<keyword evidence="5" id="KW-1185">Reference proteome</keyword>